<evidence type="ECO:0000313" key="1">
    <source>
        <dbReference type="EMBL" id="BBO67243.1"/>
    </source>
</evidence>
<evidence type="ECO:0000313" key="2">
    <source>
        <dbReference type="Proteomes" id="UP000427906"/>
    </source>
</evidence>
<reference evidence="1 2" key="1">
    <citation type="submission" date="2019-11" db="EMBL/GenBank/DDBJ databases">
        <title>Comparative genomics of hydrocarbon-degrading Desulfosarcina strains.</title>
        <authorList>
            <person name="Watanabe M."/>
            <person name="Kojima H."/>
            <person name="Fukui M."/>
        </authorList>
    </citation>
    <scope>NUCLEOTIDE SEQUENCE [LARGE SCALE GENOMIC DNA]</scope>
    <source>
        <strain evidence="1 2">PL12</strain>
    </source>
</reference>
<accession>A0A5K7YF90</accession>
<organism evidence="1 2">
    <name type="scientific">Desulfosarcina alkanivorans</name>
    <dbReference type="NCBI Taxonomy" id="571177"/>
    <lineage>
        <taxon>Bacteria</taxon>
        <taxon>Pseudomonadati</taxon>
        <taxon>Thermodesulfobacteriota</taxon>
        <taxon>Desulfobacteria</taxon>
        <taxon>Desulfobacterales</taxon>
        <taxon>Desulfosarcinaceae</taxon>
        <taxon>Desulfosarcina</taxon>
    </lineage>
</organism>
<gene>
    <name evidence="1" type="ORF">DSCA_11730</name>
</gene>
<keyword evidence="2" id="KW-1185">Reference proteome</keyword>
<dbReference type="KEGG" id="dalk:DSCA_11730"/>
<dbReference type="SUPFAM" id="SSF69304">
    <property type="entry name" value="Tricorn protease N-terminal domain"/>
    <property type="match status" value="1"/>
</dbReference>
<sequence length="102" mass="12164">MSFRRHYLPMKNMSYVEVGTEKKIYLYTIKTNNIKLLKKNNLFSMGSSFVWRNDGKSFLYTRQTFRNLIKLNEIPSLFLYSLDGKEKKLIDKYSFFGGVQIK</sequence>
<protein>
    <submittedName>
        <fullName evidence="1">Uncharacterized protein</fullName>
    </submittedName>
</protein>
<dbReference type="EMBL" id="AP021874">
    <property type="protein sequence ID" value="BBO67243.1"/>
    <property type="molecule type" value="Genomic_DNA"/>
</dbReference>
<proteinExistence type="predicted"/>
<dbReference type="AlphaFoldDB" id="A0A5K7YF90"/>
<dbReference type="Proteomes" id="UP000427906">
    <property type="component" value="Chromosome"/>
</dbReference>
<name>A0A5K7YF90_9BACT</name>